<dbReference type="PROSITE" id="PS50893">
    <property type="entry name" value="ABC_TRANSPORTER_2"/>
    <property type="match status" value="1"/>
</dbReference>
<dbReference type="PANTHER" id="PTHR42939:SF3">
    <property type="entry name" value="ABC TRANSPORTER ATP-BINDING COMPONENT"/>
    <property type="match status" value="1"/>
</dbReference>
<evidence type="ECO:0000256" key="2">
    <source>
        <dbReference type="ARBA" id="ARBA00022741"/>
    </source>
</evidence>
<dbReference type="Proteomes" id="UP000824169">
    <property type="component" value="Unassembled WGS sequence"/>
</dbReference>
<feature type="domain" description="ABC transporter" evidence="4">
    <location>
        <begin position="4"/>
        <end position="230"/>
    </location>
</feature>
<proteinExistence type="predicted"/>
<name>A0A9D1TAQ6_9FIRM</name>
<dbReference type="PANTHER" id="PTHR42939">
    <property type="entry name" value="ABC TRANSPORTER ATP-BINDING PROTEIN ALBC-RELATED"/>
    <property type="match status" value="1"/>
</dbReference>
<reference evidence="5" key="1">
    <citation type="submission" date="2020-10" db="EMBL/GenBank/DDBJ databases">
        <authorList>
            <person name="Gilroy R."/>
        </authorList>
    </citation>
    <scope>NUCLEOTIDE SEQUENCE</scope>
    <source>
        <strain evidence="5">CHK188-20938</strain>
    </source>
</reference>
<sequence>MEAILKVRGLKKHYPRFDLHQIDLDLPGGCIMGFVGENGAGKTTTLKCILNVAGRDGGSVELIGETEPGRQKALMEEVGVVFSDAGFHPVMTGKDINQIMKGIYKNWQEEDFFGFLKRLKVDPCQEYQNLSRGTRIKLQLAAALSHQPRLLLLDEPTSGLDPVVRDEILEIFQEFILDERKSILFSTHITSDLEKIADYVTFIHQGRILLTEAKDDLLYGYGIWRGRQSELERLPGEAVLKVCVSGLGRSALVDRKKLESQENVERPTIEEILLYLVKGKTAGQWEQGGKTE</sequence>
<dbReference type="SMART" id="SM00382">
    <property type="entry name" value="AAA"/>
    <property type="match status" value="1"/>
</dbReference>
<keyword evidence="2" id="KW-0547">Nucleotide-binding</keyword>
<dbReference type="GO" id="GO:0005524">
    <property type="term" value="F:ATP binding"/>
    <property type="evidence" value="ECO:0007669"/>
    <property type="project" value="UniProtKB-KW"/>
</dbReference>
<dbReference type="Pfam" id="PF00005">
    <property type="entry name" value="ABC_tran"/>
    <property type="match status" value="1"/>
</dbReference>
<reference evidence="5" key="2">
    <citation type="journal article" date="2021" name="PeerJ">
        <title>Extensive microbial diversity within the chicken gut microbiome revealed by metagenomics and culture.</title>
        <authorList>
            <person name="Gilroy R."/>
            <person name="Ravi A."/>
            <person name="Getino M."/>
            <person name="Pursley I."/>
            <person name="Horton D.L."/>
            <person name="Alikhan N.F."/>
            <person name="Baker D."/>
            <person name="Gharbi K."/>
            <person name="Hall N."/>
            <person name="Watson M."/>
            <person name="Adriaenssens E.M."/>
            <person name="Foster-Nyarko E."/>
            <person name="Jarju S."/>
            <person name="Secka A."/>
            <person name="Antonio M."/>
            <person name="Oren A."/>
            <person name="Chaudhuri R.R."/>
            <person name="La Ragione R."/>
            <person name="Hildebrand F."/>
            <person name="Pallen M.J."/>
        </authorList>
    </citation>
    <scope>NUCLEOTIDE SEQUENCE</scope>
    <source>
        <strain evidence="5">CHK188-20938</strain>
    </source>
</reference>
<evidence type="ECO:0000256" key="1">
    <source>
        <dbReference type="ARBA" id="ARBA00022448"/>
    </source>
</evidence>
<dbReference type="Gene3D" id="3.40.50.300">
    <property type="entry name" value="P-loop containing nucleotide triphosphate hydrolases"/>
    <property type="match status" value="1"/>
</dbReference>
<organism evidence="5 6">
    <name type="scientific">Candidatus Scatomonas pullistercoris</name>
    <dbReference type="NCBI Taxonomy" id="2840920"/>
    <lineage>
        <taxon>Bacteria</taxon>
        <taxon>Bacillati</taxon>
        <taxon>Bacillota</taxon>
        <taxon>Clostridia</taxon>
        <taxon>Lachnospirales</taxon>
        <taxon>Lachnospiraceae</taxon>
        <taxon>Lachnospiraceae incertae sedis</taxon>
        <taxon>Candidatus Scatomonas</taxon>
    </lineage>
</organism>
<evidence type="ECO:0000256" key="3">
    <source>
        <dbReference type="ARBA" id="ARBA00022840"/>
    </source>
</evidence>
<dbReference type="EMBL" id="DVOO01000011">
    <property type="protein sequence ID" value="HIV24912.1"/>
    <property type="molecule type" value="Genomic_DNA"/>
</dbReference>
<dbReference type="InterPro" id="IPR003439">
    <property type="entry name" value="ABC_transporter-like_ATP-bd"/>
</dbReference>
<dbReference type="InterPro" id="IPR027417">
    <property type="entry name" value="P-loop_NTPase"/>
</dbReference>
<evidence type="ECO:0000259" key="4">
    <source>
        <dbReference type="PROSITE" id="PS50893"/>
    </source>
</evidence>
<gene>
    <name evidence="5" type="ORF">IAB71_03855</name>
</gene>
<evidence type="ECO:0000313" key="6">
    <source>
        <dbReference type="Proteomes" id="UP000824169"/>
    </source>
</evidence>
<comment type="caution">
    <text evidence="5">The sequence shown here is derived from an EMBL/GenBank/DDBJ whole genome shotgun (WGS) entry which is preliminary data.</text>
</comment>
<keyword evidence="3 5" id="KW-0067">ATP-binding</keyword>
<dbReference type="InterPro" id="IPR003593">
    <property type="entry name" value="AAA+_ATPase"/>
</dbReference>
<dbReference type="GO" id="GO:0016887">
    <property type="term" value="F:ATP hydrolysis activity"/>
    <property type="evidence" value="ECO:0007669"/>
    <property type="project" value="InterPro"/>
</dbReference>
<dbReference type="CDD" id="cd03230">
    <property type="entry name" value="ABC_DR_subfamily_A"/>
    <property type="match status" value="1"/>
</dbReference>
<evidence type="ECO:0000313" key="5">
    <source>
        <dbReference type="EMBL" id="HIV24912.1"/>
    </source>
</evidence>
<accession>A0A9D1TAQ6</accession>
<dbReference type="AlphaFoldDB" id="A0A9D1TAQ6"/>
<protein>
    <submittedName>
        <fullName evidence="5">ABC transporter ATP-binding protein</fullName>
    </submittedName>
</protein>
<dbReference type="InterPro" id="IPR051782">
    <property type="entry name" value="ABC_Transporter_VariousFunc"/>
</dbReference>
<keyword evidence="1" id="KW-0813">Transport</keyword>
<dbReference type="SUPFAM" id="SSF52540">
    <property type="entry name" value="P-loop containing nucleoside triphosphate hydrolases"/>
    <property type="match status" value="1"/>
</dbReference>